<evidence type="ECO:0000256" key="6">
    <source>
        <dbReference type="ARBA" id="ARBA00023163"/>
    </source>
</evidence>
<evidence type="ECO:0000256" key="7">
    <source>
        <dbReference type="ARBA" id="ARBA00023242"/>
    </source>
</evidence>
<dbReference type="GO" id="GO:0008270">
    <property type="term" value="F:zinc ion binding"/>
    <property type="evidence" value="ECO:0007669"/>
    <property type="project" value="InterPro"/>
</dbReference>
<dbReference type="AlphaFoldDB" id="A0AAN6I114"/>
<dbReference type="GO" id="GO:0006351">
    <property type="term" value="P:DNA-templated transcription"/>
    <property type="evidence" value="ECO:0007669"/>
    <property type="project" value="InterPro"/>
</dbReference>
<dbReference type="Pfam" id="PF04082">
    <property type="entry name" value="Fungal_trans"/>
    <property type="match status" value="1"/>
</dbReference>
<keyword evidence="11" id="KW-1185">Reference proteome</keyword>
<dbReference type="Pfam" id="PF00172">
    <property type="entry name" value="Zn_clus"/>
    <property type="match status" value="1"/>
</dbReference>
<dbReference type="PANTHER" id="PTHR31313:SF81">
    <property type="entry name" value="TY1 ENHANCER ACTIVATOR"/>
    <property type="match status" value="1"/>
</dbReference>
<dbReference type="GO" id="GO:0005634">
    <property type="term" value="C:nucleus"/>
    <property type="evidence" value="ECO:0007669"/>
    <property type="project" value="UniProtKB-SubCell"/>
</dbReference>
<dbReference type="SMART" id="SM00066">
    <property type="entry name" value="GAL4"/>
    <property type="match status" value="1"/>
</dbReference>
<dbReference type="EMBL" id="JAHLUH010000006">
    <property type="protein sequence ID" value="KAG7727741.1"/>
    <property type="molecule type" value="Genomic_DNA"/>
</dbReference>
<evidence type="ECO:0000256" key="1">
    <source>
        <dbReference type="ARBA" id="ARBA00004123"/>
    </source>
</evidence>
<dbReference type="InterPro" id="IPR007219">
    <property type="entry name" value="XnlR_reg_dom"/>
</dbReference>
<gene>
    <name evidence="9" type="ORF">KL933_002675</name>
    <name evidence="10" type="ORF">KL946_003326</name>
</gene>
<evidence type="ECO:0000313" key="10">
    <source>
        <dbReference type="EMBL" id="KAG7764646.1"/>
    </source>
</evidence>
<proteinExistence type="predicted"/>
<evidence type="ECO:0000313" key="11">
    <source>
        <dbReference type="Proteomes" id="UP000697297"/>
    </source>
</evidence>
<dbReference type="InterPro" id="IPR036864">
    <property type="entry name" value="Zn2-C6_fun-type_DNA-bd_sf"/>
</dbReference>
<dbReference type="GO" id="GO:0003677">
    <property type="term" value="F:DNA binding"/>
    <property type="evidence" value="ECO:0007669"/>
    <property type="project" value="UniProtKB-KW"/>
</dbReference>
<keyword evidence="5" id="KW-0238">DNA-binding</keyword>
<dbReference type="Proteomes" id="UP000697297">
    <property type="component" value="Unassembled WGS sequence"/>
</dbReference>
<dbReference type="CDD" id="cd12148">
    <property type="entry name" value="fungal_TF_MHR"/>
    <property type="match status" value="1"/>
</dbReference>
<feature type="domain" description="Zn(2)-C6 fungal-type" evidence="8">
    <location>
        <begin position="16"/>
        <end position="47"/>
    </location>
</feature>
<evidence type="ECO:0000313" key="12">
    <source>
        <dbReference type="Proteomes" id="UP000738402"/>
    </source>
</evidence>
<keyword evidence="2" id="KW-0479">Metal-binding</keyword>
<name>A0AAN6I114_9ASCO</name>
<evidence type="ECO:0000313" key="9">
    <source>
        <dbReference type="EMBL" id="KAG7727741.1"/>
    </source>
</evidence>
<dbReference type="EMBL" id="JAHLUN010000008">
    <property type="protein sequence ID" value="KAG7764646.1"/>
    <property type="molecule type" value="Genomic_DNA"/>
</dbReference>
<dbReference type="Proteomes" id="UP000738402">
    <property type="component" value="Unassembled WGS sequence"/>
</dbReference>
<reference evidence="9 11" key="1">
    <citation type="journal article" date="2021" name="G3 (Bethesda)">
        <title>Genomic diversity, chromosomal rearrangements, and interspecies hybridization in the ogataea polymorpha species complex.</title>
        <authorList>
            <person name="Hanson S.J."/>
            <person name="Cinneide E.O."/>
            <person name="Salzberg L.I."/>
            <person name="Wolfe K.H."/>
            <person name="McGowan J."/>
            <person name="Fitzpatrick D.A."/>
            <person name="Matlin K."/>
        </authorList>
    </citation>
    <scope>NUCLEOTIDE SEQUENCE</scope>
    <source>
        <strain evidence="10">81-436-3</strain>
        <strain evidence="9">83-405-1</strain>
    </source>
</reference>
<dbReference type="GO" id="GO:0000981">
    <property type="term" value="F:DNA-binding transcription factor activity, RNA polymerase II-specific"/>
    <property type="evidence" value="ECO:0007669"/>
    <property type="project" value="InterPro"/>
</dbReference>
<sequence>MSGSVPGRPPKLLSNACLFCKKRKRKCDGAQPCATCIKYNNADGCEYSAENDRRKKKYDSTHIDYLEVKADLLELHAANLIKRTESLKDFDLSSILPQPPQLTQNNDFSQLGDMGNHYTNMNALEEIVSTAWKVRKQGDKTEFYGPLSGRQGVAEDGDEKFLNPETELLDINFCSPEFREHLFNVFEENFGQFFYVSQLTLDMVRSLPYPCVQPDHQLLTCSILAYASAYVRPSITHAFLESAENAAITACKEALNENTLQGLLILSCFELGMAHDSSSWLFDAMCASQAQYIGLHTTERSMKSSVPTSVVSTSPLKSALFWSIILQDRFITTVLGRGCRIQYFRILTPFYSPKNSPENFDRYISELTFSFHSRLWYLHDRSTQQIYSFRADYLHNSHRQMLLEQGFSNLRALYESFPDAIMLKPVTTDKRILLLHLSYYVVLLLLHRSYLIQNPKTIIELMVKLCTSASKVTERYSELHGFNNAPYFVGYLLFQCAMFDLFILANKDESFQAAANSQFVKFVTALSEYADVWTRGIKDIKVLDNLAKQWNVSVPILDELRQGSQPPPETVIAQNDVYQNYLTAEMDRDFATDAPVLDIYNIPTFLDSFDFEFA</sequence>
<organism evidence="9 12">
    <name type="scientific">Ogataea haglerorum</name>
    <dbReference type="NCBI Taxonomy" id="1937702"/>
    <lineage>
        <taxon>Eukaryota</taxon>
        <taxon>Fungi</taxon>
        <taxon>Dikarya</taxon>
        <taxon>Ascomycota</taxon>
        <taxon>Saccharomycotina</taxon>
        <taxon>Pichiomycetes</taxon>
        <taxon>Pichiales</taxon>
        <taxon>Pichiaceae</taxon>
        <taxon>Ogataea</taxon>
    </lineage>
</organism>
<dbReference type="PANTHER" id="PTHR31313">
    <property type="entry name" value="TY1 ENHANCER ACTIVATOR"/>
    <property type="match status" value="1"/>
</dbReference>
<keyword evidence="3" id="KW-0862">Zinc</keyword>
<evidence type="ECO:0000256" key="4">
    <source>
        <dbReference type="ARBA" id="ARBA00023015"/>
    </source>
</evidence>
<keyword evidence="6" id="KW-0804">Transcription</keyword>
<dbReference type="InterPro" id="IPR001138">
    <property type="entry name" value="Zn2Cys6_DnaBD"/>
</dbReference>
<protein>
    <recommendedName>
        <fullName evidence="8">Zn(2)-C6 fungal-type domain-containing protein</fullName>
    </recommendedName>
</protein>
<keyword evidence="7" id="KW-0539">Nucleus</keyword>
<accession>A0AAN6I114</accession>
<evidence type="ECO:0000256" key="3">
    <source>
        <dbReference type="ARBA" id="ARBA00022833"/>
    </source>
</evidence>
<comment type="caution">
    <text evidence="9">The sequence shown here is derived from an EMBL/GenBank/DDBJ whole genome shotgun (WGS) entry which is preliminary data.</text>
</comment>
<dbReference type="SUPFAM" id="SSF57701">
    <property type="entry name" value="Zn2/Cys6 DNA-binding domain"/>
    <property type="match status" value="1"/>
</dbReference>
<dbReference type="Gene3D" id="4.10.240.10">
    <property type="entry name" value="Zn(2)-C6 fungal-type DNA-binding domain"/>
    <property type="match status" value="1"/>
</dbReference>
<dbReference type="PROSITE" id="PS50048">
    <property type="entry name" value="ZN2_CY6_FUNGAL_2"/>
    <property type="match status" value="1"/>
</dbReference>
<dbReference type="CDD" id="cd00067">
    <property type="entry name" value="GAL4"/>
    <property type="match status" value="1"/>
</dbReference>
<evidence type="ECO:0000259" key="8">
    <source>
        <dbReference type="PROSITE" id="PS50048"/>
    </source>
</evidence>
<comment type="subcellular location">
    <subcellularLocation>
        <location evidence="1">Nucleus</location>
    </subcellularLocation>
</comment>
<keyword evidence="4" id="KW-0805">Transcription regulation</keyword>
<evidence type="ECO:0000256" key="5">
    <source>
        <dbReference type="ARBA" id="ARBA00023125"/>
    </source>
</evidence>
<evidence type="ECO:0000256" key="2">
    <source>
        <dbReference type="ARBA" id="ARBA00022723"/>
    </source>
</evidence>
<dbReference type="InterPro" id="IPR051615">
    <property type="entry name" value="Transcr_Regulatory_Elem"/>
</dbReference>
<dbReference type="PROSITE" id="PS00463">
    <property type="entry name" value="ZN2_CY6_FUNGAL_1"/>
    <property type="match status" value="1"/>
</dbReference>